<dbReference type="RefSeq" id="WP_176730655.1">
    <property type="nucleotide sequence ID" value="NZ_FMCX01000003.1"/>
</dbReference>
<accession>A0A1C4XSI7</accession>
<feature type="transmembrane region" description="Helical" evidence="2">
    <location>
        <begin position="35"/>
        <end position="55"/>
    </location>
</feature>
<dbReference type="EMBL" id="FMCX01000003">
    <property type="protein sequence ID" value="SCF11479.1"/>
    <property type="molecule type" value="Genomic_DNA"/>
</dbReference>
<proteinExistence type="predicted"/>
<evidence type="ECO:0000256" key="2">
    <source>
        <dbReference type="SAM" id="Phobius"/>
    </source>
</evidence>
<keyword evidence="2" id="KW-0472">Membrane</keyword>
<evidence type="ECO:0000313" key="4">
    <source>
        <dbReference type="Proteomes" id="UP000199504"/>
    </source>
</evidence>
<dbReference type="AlphaFoldDB" id="A0A1C4XSI7"/>
<keyword evidence="2" id="KW-1133">Transmembrane helix</keyword>
<reference evidence="4" key="1">
    <citation type="submission" date="2016-06" db="EMBL/GenBank/DDBJ databases">
        <authorList>
            <person name="Varghese N."/>
            <person name="Submissions Spin"/>
        </authorList>
    </citation>
    <scope>NUCLEOTIDE SEQUENCE [LARGE SCALE GENOMIC DNA]</scope>
    <source>
        <strain evidence="4">DSM 44830</strain>
    </source>
</reference>
<feature type="region of interest" description="Disordered" evidence="1">
    <location>
        <begin position="1"/>
        <end position="23"/>
    </location>
</feature>
<name>A0A1C4XSI7_9ACTN</name>
<evidence type="ECO:0000256" key="1">
    <source>
        <dbReference type="SAM" id="MobiDB-lite"/>
    </source>
</evidence>
<feature type="compositionally biased region" description="Polar residues" evidence="1">
    <location>
        <begin position="1"/>
        <end position="14"/>
    </location>
</feature>
<gene>
    <name evidence="3" type="ORF">GA0070564_103309</name>
</gene>
<protein>
    <submittedName>
        <fullName evidence="3">Uncharacterized protein</fullName>
    </submittedName>
</protein>
<dbReference type="STRING" id="262898.GA0070564_103309"/>
<dbReference type="Proteomes" id="UP000199504">
    <property type="component" value="Unassembled WGS sequence"/>
</dbReference>
<evidence type="ECO:0000313" key="3">
    <source>
        <dbReference type="EMBL" id="SCF11479.1"/>
    </source>
</evidence>
<sequence length="56" mass="5793">MSENYTDPSGNTEQFRAFAHTPEAAATPAPSRLPLIVAAAVVAVVLLALAAWLALS</sequence>
<organism evidence="3 4">
    <name type="scientific">Micromonospora mirobrigensis</name>
    <dbReference type="NCBI Taxonomy" id="262898"/>
    <lineage>
        <taxon>Bacteria</taxon>
        <taxon>Bacillati</taxon>
        <taxon>Actinomycetota</taxon>
        <taxon>Actinomycetes</taxon>
        <taxon>Micromonosporales</taxon>
        <taxon>Micromonosporaceae</taxon>
        <taxon>Micromonospora</taxon>
    </lineage>
</organism>
<keyword evidence="2" id="KW-0812">Transmembrane</keyword>
<keyword evidence="4" id="KW-1185">Reference proteome</keyword>